<dbReference type="Proteomes" id="UP001176941">
    <property type="component" value="Unassembled WGS sequence"/>
</dbReference>
<keyword evidence="3" id="KW-1185">Reference proteome</keyword>
<feature type="non-terminal residue" evidence="2">
    <location>
        <position position="1"/>
    </location>
</feature>
<accession>A0ABN8XLY3</accession>
<evidence type="ECO:0000313" key="3">
    <source>
        <dbReference type="Proteomes" id="UP001176941"/>
    </source>
</evidence>
<organism evidence="2 3">
    <name type="scientific">Rangifer tarandus platyrhynchus</name>
    <name type="common">Svalbard reindeer</name>
    <dbReference type="NCBI Taxonomy" id="3082113"/>
    <lineage>
        <taxon>Eukaryota</taxon>
        <taxon>Metazoa</taxon>
        <taxon>Chordata</taxon>
        <taxon>Craniata</taxon>
        <taxon>Vertebrata</taxon>
        <taxon>Euteleostomi</taxon>
        <taxon>Mammalia</taxon>
        <taxon>Eutheria</taxon>
        <taxon>Laurasiatheria</taxon>
        <taxon>Artiodactyla</taxon>
        <taxon>Ruminantia</taxon>
        <taxon>Pecora</taxon>
        <taxon>Cervidae</taxon>
        <taxon>Odocoileinae</taxon>
        <taxon>Rangifer</taxon>
    </lineage>
</organism>
<dbReference type="InterPro" id="IPR033184">
    <property type="entry name" value="PRRC2"/>
</dbReference>
<gene>
    <name evidence="2" type="ORF">MRATA1EN1_LOCUS31965</name>
</gene>
<evidence type="ECO:0000256" key="1">
    <source>
        <dbReference type="SAM" id="MobiDB-lite"/>
    </source>
</evidence>
<evidence type="ECO:0000313" key="2">
    <source>
        <dbReference type="EMBL" id="CAI9150347.1"/>
    </source>
</evidence>
<protein>
    <submittedName>
        <fullName evidence="2">Uncharacterized protein</fullName>
    </submittedName>
</protein>
<sequence length="148" mass="15709">NKAQDRARSTDWDPSEESALCKTERAPRGPNGCHVLWFPIHGVEIHGDSVLPVTPIEFGANPKDSDFSLQPGSASGPAGIPVVKPQDALAMLLLPSSVVPVPAGPGEDSLAGLTSSIPILQRDHHIQRAISLSHMSFPTADFTLKVSF</sequence>
<name>A0ABN8XLY3_RANTA</name>
<feature type="compositionally biased region" description="Basic and acidic residues" evidence="1">
    <location>
        <begin position="1"/>
        <end position="11"/>
    </location>
</feature>
<dbReference type="EMBL" id="CATKSN020000788">
    <property type="protein sequence ID" value="CAI9150347.1"/>
    <property type="molecule type" value="Genomic_DNA"/>
</dbReference>
<reference evidence="2" key="1">
    <citation type="submission" date="2023-04" db="EMBL/GenBank/DDBJ databases">
        <authorList>
            <consortium name="ELIXIR-Norway"/>
        </authorList>
    </citation>
    <scope>NUCLEOTIDE SEQUENCE [LARGE SCALE GENOMIC DNA]</scope>
</reference>
<proteinExistence type="predicted"/>
<dbReference type="PANTHER" id="PTHR14038:SF4">
    <property type="entry name" value="PROTEIN PRRC2B"/>
    <property type="match status" value="1"/>
</dbReference>
<dbReference type="PANTHER" id="PTHR14038">
    <property type="entry name" value="BAT2 HLA-B-ASSOCIATED TRANSCRIPT 2"/>
    <property type="match status" value="1"/>
</dbReference>
<comment type="caution">
    <text evidence="2">The sequence shown here is derived from an EMBL/GenBank/DDBJ whole genome shotgun (WGS) entry which is preliminary data.</text>
</comment>
<feature type="region of interest" description="Disordered" evidence="1">
    <location>
        <begin position="1"/>
        <end position="27"/>
    </location>
</feature>
<feature type="region of interest" description="Disordered" evidence="1">
    <location>
        <begin position="61"/>
        <end position="80"/>
    </location>
</feature>